<comment type="caution">
    <text evidence="2">The sequence shown here is derived from an EMBL/GenBank/DDBJ whole genome shotgun (WGS) entry which is preliminary data.</text>
</comment>
<organism evidence="2 3">
    <name type="scientific">Phytophthora infestans</name>
    <name type="common">Potato late blight agent</name>
    <name type="synonym">Botrytis infestans</name>
    <dbReference type="NCBI Taxonomy" id="4787"/>
    <lineage>
        <taxon>Eukaryota</taxon>
        <taxon>Sar</taxon>
        <taxon>Stramenopiles</taxon>
        <taxon>Oomycota</taxon>
        <taxon>Peronosporomycetes</taxon>
        <taxon>Peronosporales</taxon>
        <taxon>Peronosporaceae</taxon>
        <taxon>Phytophthora</taxon>
    </lineage>
</organism>
<dbReference type="Proteomes" id="UP000602510">
    <property type="component" value="Unassembled WGS sequence"/>
</dbReference>
<sequence>MASSFSCYVKDRRQESERESETSQLEQRARILSMLADIRRQISEVNAKLSALIDGEAAIERAIFEEDLALLMQERTKLVKQLQSSE</sequence>
<evidence type="ECO:0000256" key="1">
    <source>
        <dbReference type="SAM" id="MobiDB-lite"/>
    </source>
</evidence>
<dbReference type="EMBL" id="WSZM01000706">
    <property type="protein sequence ID" value="KAF4030212.1"/>
    <property type="molecule type" value="Genomic_DNA"/>
</dbReference>
<keyword evidence="3" id="KW-1185">Reference proteome</keyword>
<evidence type="ECO:0000313" key="2">
    <source>
        <dbReference type="EMBL" id="KAF4030212.1"/>
    </source>
</evidence>
<dbReference type="AlphaFoldDB" id="A0A833S7X3"/>
<evidence type="ECO:0000313" key="3">
    <source>
        <dbReference type="Proteomes" id="UP000602510"/>
    </source>
</evidence>
<name>A0A833S7X3_PHYIN</name>
<proteinExistence type="predicted"/>
<feature type="region of interest" description="Disordered" evidence="1">
    <location>
        <begin position="1"/>
        <end position="23"/>
    </location>
</feature>
<reference evidence="2" key="1">
    <citation type="submission" date="2020-04" db="EMBL/GenBank/DDBJ databases">
        <title>Hybrid Assembly of Korean Phytophthora infestans isolates.</title>
        <authorList>
            <person name="Prokchorchik M."/>
            <person name="Lee Y."/>
            <person name="Seo J."/>
            <person name="Cho J.-H."/>
            <person name="Park Y.-E."/>
            <person name="Jang D.-C."/>
            <person name="Im J.-S."/>
            <person name="Choi J.-G."/>
            <person name="Park H.-J."/>
            <person name="Lee G.-B."/>
            <person name="Lee Y.-G."/>
            <person name="Hong S.-Y."/>
            <person name="Cho K."/>
            <person name="Sohn K.H."/>
        </authorList>
    </citation>
    <scope>NUCLEOTIDE SEQUENCE</scope>
    <source>
        <strain evidence="2">KR_1_A1</strain>
    </source>
</reference>
<accession>A0A833S7X3</accession>
<protein>
    <submittedName>
        <fullName evidence="2">Uncharacterized protein</fullName>
    </submittedName>
</protein>
<gene>
    <name evidence="2" type="ORF">GN244_ATG18083</name>
</gene>
<feature type="compositionally biased region" description="Basic and acidic residues" evidence="1">
    <location>
        <begin position="9"/>
        <end position="21"/>
    </location>
</feature>